<dbReference type="GeneID" id="78211490"/>
<evidence type="ECO:0000313" key="3">
    <source>
        <dbReference type="EMBL" id="QFG50626.1"/>
    </source>
</evidence>
<name>A0A0D6A128_9LACO</name>
<keyword evidence="1" id="KW-1133">Transmembrane helix</keyword>
<keyword evidence="1" id="KW-0812">Transmembrane</keyword>
<evidence type="ECO:0000313" key="2">
    <source>
        <dbReference type="EMBL" id="BAQ56527.1"/>
    </source>
</evidence>
<keyword evidence="1" id="KW-0472">Membrane</keyword>
<dbReference type="EMBL" id="AP014808">
    <property type="protein sequence ID" value="BAQ56527.1"/>
    <property type="molecule type" value="Genomic_DNA"/>
</dbReference>
<dbReference type="EMBL" id="CP044496">
    <property type="protein sequence ID" value="QFG50626.1"/>
    <property type="molecule type" value="Genomic_DNA"/>
</dbReference>
<evidence type="ECO:0000256" key="1">
    <source>
        <dbReference type="SAM" id="Phobius"/>
    </source>
</evidence>
<dbReference type="AlphaFoldDB" id="A0A0D6A128"/>
<organism evidence="2 4">
    <name type="scientific">Lactobacillus acetotolerans</name>
    <dbReference type="NCBI Taxonomy" id="1600"/>
    <lineage>
        <taxon>Bacteria</taxon>
        <taxon>Bacillati</taxon>
        <taxon>Bacillota</taxon>
        <taxon>Bacilli</taxon>
        <taxon>Lactobacillales</taxon>
        <taxon>Lactobacillaceae</taxon>
        <taxon>Lactobacillus</taxon>
    </lineage>
</organism>
<feature type="transmembrane region" description="Helical" evidence="1">
    <location>
        <begin position="37"/>
        <end position="56"/>
    </location>
</feature>
<protein>
    <submittedName>
        <fullName evidence="2">Uncharacterized protein</fullName>
    </submittedName>
</protein>
<evidence type="ECO:0000313" key="4">
    <source>
        <dbReference type="Proteomes" id="UP000035709"/>
    </source>
</evidence>
<keyword evidence="4" id="KW-1185">Reference proteome</keyword>
<feature type="transmembrane region" description="Helical" evidence="1">
    <location>
        <begin position="6"/>
        <end position="25"/>
    </location>
</feature>
<reference evidence="2 4" key="1">
    <citation type="submission" date="2015-03" db="EMBL/GenBank/DDBJ databases">
        <title>Complete genome sequence of Lactobacillus acetotolerans NBRC 13120.</title>
        <authorList>
            <person name="Toh H."/>
            <person name="Morita H."/>
            <person name="Fujita N."/>
        </authorList>
    </citation>
    <scope>NUCLEOTIDE SEQUENCE [LARGE SCALE GENOMIC DNA]</scope>
    <source>
        <strain evidence="2 4">NBRC 13120</strain>
    </source>
</reference>
<feature type="transmembrane region" description="Helical" evidence="1">
    <location>
        <begin position="62"/>
        <end position="83"/>
    </location>
</feature>
<evidence type="ECO:0000313" key="5">
    <source>
        <dbReference type="Proteomes" id="UP000325393"/>
    </source>
</evidence>
<proteinExistence type="predicted"/>
<dbReference type="KEGG" id="lae:LBAT_0138"/>
<accession>A0A0D6A128</accession>
<dbReference type="RefSeq" id="WP_056970284.1">
    <property type="nucleotide sequence ID" value="NZ_AP014808.1"/>
</dbReference>
<dbReference type="OrthoDB" id="2303391at2"/>
<reference evidence="3 5" key="2">
    <citation type="submission" date="2019-09" db="EMBL/GenBank/DDBJ databases">
        <title>Genome sequencing of Lactobacillus acetotolerans.</title>
        <authorList>
            <person name="Kim K."/>
        </authorList>
    </citation>
    <scope>NUCLEOTIDE SEQUENCE [LARGE SCALE GENOMIC DNA]</scope>
    <source>
        <strain evidence="3 5">LA749</strain>
    </source>
</reference>
<dbReference type="PATRIC" id="fig|1600.4.peg.142"/>
<sequence>MANLSVFYIIIDVLLFAYACYSWFWQANIDLKGKYRLSSIVWAIIFIWLGFVWNYIEKGDPGINIFLALFLLVSIIDGFTGFAPKRAVVSGYFKRTIRYSEINMVTLINVPNPKKESVVCLLKTNKNKQYYLRFACGISQIVAILKKHVHHNIKIEIQNLM</sequence>
<gene>
    <name evidence="3" type="ORF">LA749_00685</name>
    <name evidence="2" type="ORF">LBAT_0138</name>
</gene>
<dbReference type="Proteomes" id="UP000325393">
    <property type="component" value="Chromosome"/>
</dbReference>
<dbReference type="Proteomes" id="UP000035709">
    <property type="component" value="Chromosome"/>
</dbReference>
<dbReference type="STRING" id="1600.LBAT_0138"/>